<accession>A0A212JP71</accession>
<evidence type="ECO:0000259" key="5">
    <source>
        <dbReference type="Pfam" id="PF00149"/>
    </source>
</evidence>
<dbReference type="InterPro" id="IPR029052">
    <property type="entry name" value="Metallo-depent_PP-like"/>
</dbReference>
<dbReference type="Gene3D" id="3.30.750.180">
    <property type="entry name" value="GpdQ, beta-strand dimerisation domain"/>
    <property type="match status" value="1"/>
</dbReference>
<dbReference type="EC" id="3.1.4.17" evidence="6"/>
<comment type="similarity">
    <text evidence="4">Belongs to the cyclic nucleotide phosphodiesterase class-III family.</text>
</comment>
<dbReference type="InterPro" id="IPR050884">
    <property type="entry name" value="CNP_phosphodiesterase-III"/>
</dbReference>
<dbReference type="PANTHER" id="PTHR42988">
    <property type="entry name" value="PHOSPHOHYDROLASE"/>
    <property type="match status" value="1"/>
</dbReference>
<keyword evidence="2 6" id="KW-0378">Hydrolase</keyword>
<proteinExistence type="inferred from homology"/>
<dbReference type="InterPro" id="IPR042281">
    <property type="entry name" value="GpdQ_beta-strand"/>
</dbReference>
<evidence type="ECO:0000256" key="1">
    <source>
        <dbReference type="ARBA" id="ARBA00022723"/>
    </source>
</evidence>
<gene>
    <name evidence="6" type="primary">cpdA</name>
    <name evidence="6" type="ORF">KL86DPRO_11921</name>
</gene>
<dbReference type="GO" id="GO:0046872">
    <property type="term" value="F:metal ion binding"/>
    <property type="evidence" value="ECO:0007669"/>
    <property type="project" value="UniProtKB-KW"/>
</dbReference>
<dbReference type="InterPro" id="IPR042283">
    <property type="entry name" value="GpdQ_catalytic"/>
</dbReference>
<dbReference type="InterPro" id="IPR004843">
    <property type="entry name" value="Calcineurin-like_PHP"/>
</dbReference>
<protein>
    <submittedName>
        <fullName evidence="6">3',5'-cyclic adenosine monophosphate phosphodiesterase CpdA</fullName>
        <ecNumber evidence="6">3.1.4.17</ecNumber>
    </submittedName>
</protein>
<dbReference type="SUPFAM" id="SSF56300">
    <property type="entry name" value="Metallo-dependent phosphatases"/>
    <property type="match status" value="1"/>
</dbReference>
<organism evidence="6">
    <name type="scientific">uncultured delta proteobacterium</name>
    <dbReference type="NCBI Taxonomy" id="34034"/>
    <lineage>
        <taxon>Bacteria</taxon>
        <taxon>Deltaproteobacteria</taxon>
        <taxon>environmental samples</taxon>
    </lineage>
</organism>
<keyword evidence="1" id="KW-0479">Metal-binding</keyword>
<evidence type="ECO:0000313" key="6">
    <source>
        <dbReference type="EMBL" id="SBW01229.1"/>
    </source>
</evidence>
<dbReference type="PANTHER" id="PTHR42988:SF2">
    <property type="entry name" value="CYCLIC NUCLEOTIDE PHOSPHODIESTERASE CBUA0032-RELATED"/>
    <property type="match status" value="1"/>
</dbReference>
<dbReference type="AlphaFoldDB" id="A0A212JP71"/>
<reference evidence="6" key="1">
    <citation type="submission" date="2016-04" db="EMBL/GenBank/DDBJ databases">
        <authorList>
            <person name="Evans L.H."/>
            <person name="Alamgir A."/>
            <person name="Owens N."/>
            <person name="Weber N.D."/>
            <person name="Virtaneva K."/>
            <person name="Barbian K."/>
            <person name="Babar A."/>
            <person name="Rosenke K."/>
        </authorList>
    </citation>
    <scope>NUCLEOTIDE SEQUENCE</scope>
    <source>
        <strain evidence="6">86</strain>
    </source>
</reference>
<dbReference type="Gene3D" id="3.60.21.40">
    <property type="entry name" value="GpdQ, catalytic alpha/beta sandwich domain"/>
    <property type="match status" value="1"/>
</dbReference>
<dbReference type="EMBL" id="FLUQ01000001">
    <property type="protein sequence ID" value="SBW01229.1"/>
    <property type="molecule type" value="Genomic_DNA"/>
</dbReference>
<evidence type="ECO:0000256" key="2">
    <source>
        <dbReference type="ARBA" id="ARBA00022801"/>
    </source>
</evidence>
<evidence type="ECO:0000256" key="4">
    <source>
        <dbReference type="ARBA" id="ARBA00025742"/>
    </source>
</evidence>
<dbReference type="GO" id="GO:0004114">
    <property type="term" value="F:3',5'-cyclic-nucleotide phosphodiesterase activity"/>
    <property type="evidence" value="ECO:0007669"/>
    <property type="project" value="UniProtKB-EC"/>
</dbReference>
<dbReference type="Pfam" id="PF00149">
    <property type="entry name" value="Metallophos"/>
    <property type="match status" value="1"/>
</dbReference>
<feature type="domain" description="Calcineurin-like phosphoesterase" evidence="5">
    <location>
        <begin position="1"/>
        <end position="196"/>
    </location>
</feature>
<keyword evidence="3" id="KW-0408">Iron</keyword>
<evidence type="ECO:0000256" key="3">
    <source>
        <dbReference type="ARBA" id="ARBA00023004"/>
    </source>
</evidence>
<sequence>MLVIQISDLHVAANRGLAFNVADGAALLEKTVDHLTALPQKPDCVVVSGDIAVNGTPGGYAIVAEQFARFDVPVFVLPGNHDNRENLLAALGRYCPADPKMAPYLCYTREEFPVRLVFADGTRPGSHSGHLDEQVAEWLQTVFCEKTDTPTLLFTHHPPFLSALGVMDEPYENAGAFGAILDENPQVRLCCGHLHRSMATLWHGVMAMTAPPLALHIVADFSPQGGDAFTDGTPAYLAHHLYEGRVNTHVCQVPGTFAYKGPYSFAKPPKLS</sequence>
<name>A0A212JP71_9DELT</name>